<accession>A0A4Q7AP98</accession>
<reference evidence="3 4" key="1">
    <citation type="submission" date="2019-02" db="EMBL/GenBank/DDBJ databases">
        <title>The Batch Genome Submission of Acinetobacter spp. strains.</title>
        <authorList>
            <person name="Qin J."/>
            <person name="Hu Y."/>
            <person name="Ye H."/>
            <person name="Wei L."/>
            <person name="Feng Y."/>
            <person name="Zong Z."/>
        </authorList>
    </citation>
    <scope>NUCLEOTIDE SEQUENCE [LARGE SCALE GENOMIC DNA]</scope>
    <source>
        <strain evidence="3 4">WCHABo060081</strain>
    </source>
</reference>
<proteinExistence type="predicted"/>
<protein>
    <submittedName>
        <fullName evidence="3">Uncharacterized protein</fullName>
    </submittedName>
</protein>
<feature type="region of interest" description="Disordered" evidence="1">
    <location>
        <begin position="1"/>
        <end position="22"/>
    </location>
</feature>
<dbReference type="EMBL" id="SGSU01000034">
    <property type="protein sequence ID" value="RZG63806.1"/>
    <property type="molecule type" value="Genomic_DNA"/>
</dbReference>
<keyword evidence="2" id="KW-0812">Transmembrane</keyword>
<sequence length="90" mass="9851">MKEIATHSNTPQFSADKSQTTARLYQHPTPAEMKVTFSQKMKVWGQDIIAGAVVIACISSPIFVIRGCAKDVDRQHAQAVQYQAQFGGGK</sequence>
<evidence type="ECO:0000313" key="4">
    <source>
        <dbReference type="Proteomes" id="UP000293483"/>
    </source>
</evidence>
<name>A0A4Q7AP98_9GAMM</name>
<dbReference type="AlphaFoldDB" id="A0A4Q7AP98"/>
<organism evidence="3 4">
    <name type="scientific">Acinetobacter bouvetii</name>
    <dbReference type="NCBI Taxonomy" id="202951"/>
    <lineage>
        <taxon>Bacteria</taxon>
        <taxon>Pseudomonadati</taxon>
        <taxon>Pseudomonadota</taxon>
        <taxon>Gammaproteobacteria</taxon>
        <taxon>Moraxellales</taxon>
        <taxon>Moraxellaceae</taxon>
        <taxon>Acinetobacter</taxon>
    </lineage>
</organism>
<dbReference type="Proteomes" id="UP000293483">
    <property type="component" value="Unassembled WGS sequence"/>
</dbReference>
<feature type="transmembrane region" description="Helical" evidence="2">
    <location>
        <begin position="48"/>
        <end position="65"/>
    </location>
</feature>
<keyword evidence="2" id="KW-1133">Transmembrane helix</keyword>
<keyword evidence="2" id="KW-0472">Membrane</keyword>
<evidence type="ECO:0000313" key="3">
    <source>
        <dbReference type="EMBL" id="RZG63806.1"/>
    </source>
</evidence>
<dbReference type="RefSeq" id="WP_130148832.1">
    <property type="nucleotide sequence ID" value="NZ_SGSU01000034.1"/>
</dbReference>
<gene>
    <name evidence="3" type="ORF">EXE25_18530</name>
</gene>
<evidence type="ECO:0000256" key="1">
    <source>
        <dbReference type="SAM" id="MobiDB-lite"/>
    </source>
</evidence>
<comment type="caution">
    <text evidence="3">The sequence shown here is derived from an EMBL/GenBank/DDBJ whole genome shotgun (WGS) entry which is preliminary data.</text>
</comment>
<evidence type="ECO:0000256" key="2">
    <source>
        <dbReference type="SAM" id="Phobius"/>
    </source>
</evidence>